<proteinExistence type="predicted"/>
<name>A0A2T0UTL5_9MICO</name>
<sequence length="162" mass="17043">MKFTHRAEYPADPETVFAAMTEQSFQDAACEATTTGTWTATVEESGGRTVISTERVLPTDNLPDIARGFVGDTLTVIESQTWGPAAADGSRSADLNLHIKGAPMTLRGTITLAPTATGSVEEIDAELKAGVPLIGGKLEKAAAEPLRAGVQTTTDLLRDRVS</sequence>
<evidence type="ECO:0000313" key="2">
    <source>
        <dbReference type="Proteomes" id="UP000237822"/>
    </source>
</evidence>
<reference evidence="1 2" key="1">
    <citation type="submission" date="2018-03" db="EMBL/GenBank/DDBJ databases">
        <title>Genomic Encyclopedia of Archaeal and Bacterial Type Strains, Phase II (KMG-II): from individual species to whole genera.</title>
        <authorList>
            <person name="Goeker M."/>
        </authorList>
    </citation>
    <scope>NUCLEOTIDE SEQUENCE [LARGE SCALE GENOMIC DNA]</scope>
    <source>
        <strain evidence="1 2">ATCC BAA-1496</strain>
    </source>
</reference>
<gene>
    <name evidence="1" type="ORF">BCF74_10613</name>
</gene>
<evidence type="ECO:0000313" key="1">
    <source>
        <dbReference type="EMBL" id="PRY61265.1"/>
    </source>
</evidence>
<dbReference type="EMBL" id="PVTI01000006">
    <property type="protein sequence ID" value="PRY61265.1"/>
    <property type="molecule type" value="Genomic_DNA"/>
</dbReference>
<comment type="caution">
    <text evidence="1">The sequence shown here is derived from an EMBL/GenBank/DDBJ whole genome shotgun (WGS) entry which is preliminary data.</text>
</comment>
<dbReference type="Proteomes" id="UP000237822">
    <property type="component" value="Unassembled WGS sequence"/>
</dbReference>
<dbReference type="RefSeq" id="WP_170070137.1">
    <property type="nucleotide sequence ID" value="NZ_PVTI01000006.1"/>
</dbReference>
<accession>A0A2T0UTL5</accession>
<dbReference type="Pfam" id="PF10698">
    <property type="entry name" value="DUF2505"/>
    <property type="match status" value="1"/>
</dbReference>
<protein>
    <submittedName>
        <fullName evidence="1">Uncharacterized protein DUF2505</fullName>
    </submittedName>
</protein>
<dbReference type="InterPro" id="IPR019639">
    <property type="entry name" value="DUF2505"/>
</dbReference>
<dbReference type="AlphaFoldDB" id="A0A2T0UTL5"/>
<keyword evidence="2" id="KW-1185">Reference proteome</keyword>
<organism evidence="1 2">
    <name type="scientific">Knoellia remsis</name>
    <dbReference type="NCBI Taxonomy" id="407159"/>
    <lineage>
        <taxon>Bacteria</taxon>
        <taxon>Bacillati</taxon>
        <taxon>Actinomycetota</taxon>
        <taxon>Actinomycetes</taxon>
        <taxon>Micrococcales</taxon>
        <taxon>Intrasporangiaceae</taxon>
        <taxon>Knoellia</taxon>
    </lineage>
</organism>